<proteinExistence type="inferred from homology"/>
<dbReference type="AlphaFoldDB" id="A0A251WX87"/>
<dbReference type="InterPro" id="IPR015590">
    <property type="entry name" value="Aldehyde_DH_dom"/>
</dbReference>
<feature type="active site" evidence="5">
    <location>
        <position position="239"/>
    </location>
</feature>
<organism evidence="9 10">
    <name type="scientific">Marivivens niveibacter</name>
    <dbReference type="NCBI Taxonomy" id="1930667"/>
    <lineage>
        <taxon>Bacteria</taxon>
        <taxon>Pseudomonadati</taxon>
        <taxon>Pseudomonadota</taxon>
        <taxon>Alphaproteobacteria</taxon>
        <taxon>Rhodobacterales</taxon>
        <taxon>Paracoccaceae</taxon>
        <taxon>Marivivens group</taxon>
        <taxon>Marivivens</taxon>
    </lineage>
</organism>
<dbReference type="Pfam" id="PF00171">
    <property type="entry name" value="Aldedh"/>
    <property type="match status" value="1"/>
</dbReference>
<dbReference type="Proteomes" id="UP000194664">
    <property type="component" value="Unassembled WGS sequence"/>
</dbReference>
<dbReference type="PROSITE" id="PS00687">
    <property type="entry name" value="ALDEHYDE_DEHYDR_GLU"/>
    <property type="match status" value="1"/>
</dbReference>
<evidence type="ECO:0000313" key="10">
    <source>
        <dbReference type="Proteomes" id="UP000194664"/>
    </source>
</evidence>
<dbReference type="Gene3D" id="3.40.309.10">
    <property type="entry name" value="Aldehyde Dehydrogenase, Chain A, domain 2"/>
    <property type="match status" value="1"/>
</dbReference>
<keyword evidence="2 4" id="KW-0560">Oxidoreductase</keyword>
<dbReference type="InterPro" id="IPR016163">
    <property type="entry name" value="Ald_DH_C"/>
</dbReference>
<dbReference type="GO" id="GO:0006081">
    <property type="term" value="P:aldehyde metabolic process"/>
    <property type="evidence" value="ECO:0007669"/>
    <property type="project" value="InterPro"/>
</dbReference>
<sequence length="460" mass="49941">MLDLQRTAYLRDGVPNLASRRADLARLRALLVENRRSIEKAVAEDFGHRSHHETALMELVPTINGIDYLSKNLHRFMSPERRQVSALLRMAHANVVYQPLGVVGVISPWNYPVNLALMPLATALAAGNRVMLKPSELTPKTSALIEQLLARAFEPEQVAVVNGDAEVAKAFSALPFDHLMFTGSTKVGRTVMRAASANLTPVTLELGGKSPAVISRGAVDAITARRIAYGKLANAGQTCVAPDYVLVHQDDVEDFATAFETATSRIYPAGPNSDDYSTIISDAHFNRLNGLVEDAKTKGARVVTVGHAPADAAQRKRTIAPTLILNPSVDMDVMQEEIFGPILPVITYQTIDEAIAFINARPRPLALYWFGPAGKARDRVLAETTSGNVGINSTILHVAQDDLPFGGVGESGIGAYHGIEGFRRFSHAKGIYSQGRWNLADMAMAPFGKIANQLLKFMLR</sequence>
<dbReference type="PROSITE" id="PS00070">
    <property type="entry name" value="ALDEHYDE_DEHYDR_CYS"/>
    <property type="match status" value="1"/>
</dbReference>
<dbReference type="InterPro" id="IPR029510">
    <property type="entry name" value="Ald_DH_CS_GLU"/>
</dbReference>
<dbReference type="PIRSF" id="PIRSF036492">
    <property type="entry name" value="ALDH"/>
    <property type="match status" value="1"/>
</dbReference>
<evidence type="ECO:0000256" key="2">
    <source>
        <dbReference type="ARBA" id="ARBA00023002"/>
    </source>
</evidence>
<evidence type="ECO:0000256" key="7">
    <source>
        <dbReference type="RuleBase" id="RU003345"/>
    </source>
</evidence>
<accession>A0A251WX87</accession>
<gene>
    <name evidence="9" type="ORF">BVC71_13005</name>
</gene>
<evidence type="ECO:0000256" key="3">
    <source>
        <dbReference type="ARBA" id="ARBA00023027"/>
    </source>
</evidence>
<dbReference type="FunFam" id="3.40.605.10:FF:000004">
    <property type="entry name" value="Aldehyde dehydrogenase"/>
    <property type="match status" value="1"/>
</dbReference>
<dbReference type="InterPro" id="IPR016160">
    <property type="entry name" value="Ald_DH_CS_CYS"/>
</dbReference>
<comment type="caution">
    <text evidence="9">The sequence shown here is derived from an EMBL/GenBank/DDBJ whole genome shotgun (WGS) entry which is preliminary data.</text>
</comment>
<feature type="active site" evidence="5 6">
    <location>
        <position position="205"/>
    </location>
</feature>
<dbReference type="FunFam" id="3.40.309.10:FF:000003">
    <property type="entry name" value="Aldehyde dehydrogenase"/>
    <property type="match status" value="1"/>
</dbReference>
<evidence type="ECO:0000256" key="4">
    <source>
        <dbReference type="PIRNR" id="PIRNR036492"/>
    </source>
</evidence>
<dbReference type="InterPro" id="IPR016161">
    <property type="entry name" value="Ald_DH/histidinol_DH"/>
</dbReference>
<dbReference type="EMBL" id="MSPP01000005">
    <property type="protein sequence ID" value="OUD08573.1"/>
    <property type="molecule type" value="Genomic_DNA"/>
</dbReference>
<evidence type="ECO:0000256" key="1">
    <source>
        <dbReference type="ARBA" id="ARBA00009986"/>
    </source>
</evidence>
<keyword evidence="3" id="KW-0520">NAD</keyword>
<dbReference type="InterPro" id="IPR012394">
    <property type="entry name" value="Aldehyde_DH_NAD(P)"/>
</dbReference>
<evidence type="ECO:0000256" key="6">
    <source>
        <dbReference type="PROSITE-ProRule" id="PRU10007"/>
    </source>
</evidence>
<keyword evidence="10" id="KW-1185">Reference proteome</keyword>
<evidence type="ECO:0000256" key="5">
    <source>
        <dbReference type="PIRSR" id="PIRSR036492-1"/>
    </source>
</evidence>
<dbReference type="PANTHER" id="PTHR43570">
    <property type="entry name" value="ALDEHYDE DEHYDROGENASE"/>
    <property type="match status" value="1"/>
</dbReference>
<reference evidence="9 10" key="1">
    <citation type="submission" date="2016-12" db="EMBL/GenBank/DDBJ databases">
        <title>The draft genome sequence of HSLHS2.</title>
        <authorList>
            <person name="Hu D."/>
            <person name="Wang L."/>
            <person name="Shao Z."/>
        </authorList>
    </citation>
    <scope>NUCLEOTIDE SEQUENCE [LARGE SCALE GENOMIC DNA]</scope>
    <source>
        <strain evidence="9">MCCC 1A06712</strain>
    </source>
</reference>
<protein>
    <recommendedName>
        <fullName evidence="4">Aldehyde dehydrogenase</fullName>
    </recommendedName>
</protein>
<evidence type="ECO:0000313" key="9">
    <source>
        <dbReference type="EMBL" id="OUD08573.1"/>
    </source>
</evidence>
<dbReference type="InterPro" id="IPR016162">
    <property type="entry name" value="Ald_DH_N"/>
</dbReference>
<dbReference type="GO" id="GO:0005737">
    <property type="term" value="C:cytoplasm"/>
    <property type="evidence" value="ECO:0007669"/>
    <property type="project" value="TreeGrafter"/>
</dbReference>
<dbReference type="Gene3D" id="3.40.605.10">
    <property type="entry name" value="Aldehyde Dehydrogenase, Chain A, domain 1"/>
    <property type="match status" value="1"/>
</dbReference>
<feature type="domain" description="Aldehyde dehydrogenase" evidence="8">
    <location>
        <begin position="18"/>
        <end position="429"/>
    </location>
</feature>
<dbReference type="CDD" id="cd07133">
    <property type="entry name" value="ALDH_CALDH_CalB"/>
    <property type="match status" value="1"/>
</dbReference>
<dbReference type="GO" id="GO:0004029">
    <property type="term" value="F:aldehyde dehydrogenase (NAD+) activity"/>
    <property type="evidence" value="ECO:0007669"/>
    <property type="project" value="TreeGrafter"/>
</dbReference>
<comment type="similarity">
    <text evidence="1 4 7">Belongs to the aldehyde dehydrogenase family.</text>
</comment>
<dbReference type="SUPFAM" id="SSF53720">
    <property type="entry name" value="ALDH-like"/>
    <property type="match status" value="1"/>
</dbReference>
<name>A0A251WX87_9RHOB</name>
<dbReference type="PANTHER" id="PTHR43570:SF20">
    <property type="entry name" value="ALDEHYDE DEHYDROGENASE ALDX-RELATED"/>
    <property type="match status" value="1"/>
</dbReference>
<evidence type="ECO:0000259" key="8">
    <source>
        <dbReference type="Pfam" id="PF00171"/>
    </source>
</evidence>